<evidence type="ECO:0000256" key="5">
    <source>
        <dbReference type="ARBA" id="ARBA00023015"/>
    </source>
</evidence>
<keyword evidence="10" id="KW-1185">Reference proteome</keyword>
<dbReference type="InterPro" id="IPR058582">
    <property type="entry name" value="KH_NusA_2nd"/>
</dbReference>
<dbReference type="Gene3D" id="2.40.50.140">
    <property type="entry name" value="Nucleic acid-binding proteins"/>
    <property type="match status" value="1"/>
</dbReference>
<comment type="similarity">
    <text evidence="7">Belongs to the NusA family.</text>
</comment>
<keyword evidence="4 7" id="KW-0694">RNA-binding</keyword>
<evidence type="ECO:0000256" key="2">
    <source>
        <dbReference type="ARBA" id="ARBA00022490"/>
    </source>
</evidence>
<evidence type="ECO:0000256" key="1">
    <source>
        <dbReference type="ARBA" id="ARBA00022472"/>
    </source>
</evidence>
<accession>A0ABQ0C4G2</accession>
<dbReference type="Pfam" id="PF26594">
    <property type="entry name" value="KH_NusA_2nd"/>
    <property type="match status" value="1"/>
</dbReference>
<dbReference type="PROSITE" id="PS50084">
    <property type="entry name" value="KH_TYPE_1"/>
    <property type="match status" value="1"/>
</dbReference>
<sequence>MSVEIVQIAEQLAREKGIPRDIVIEAMEDAIRTASKRKYGAHKNIQVTFEGKSGEFKLNQLREVVENEDAPGYEGPDTHMLLSEAQKLNPTAKVGDFLAEPLPPIEFGRIAAQTAKQVIVQKVREAERDSVYREYIDRKGTLVNGLVKRVERNNIYVDLGRAAAFLPHEHQLFREHYRPGDRIRAYIHEVRDVQRGPQIILSRTAPEMVPKLFEMEVPEIYDGIVEIRAVARDPGFRSKIAVRSNDAHVDPVGACVGIRGSRVQGVVTELQGERIDIIEWSSDPAVFVCNALAPAEVMKVVMDEDESRIKVIVDEDQLSLAIGRRGQNVRLASELTGWKIDIITEREEAESRVEEFGAIAREFMERLDLDEEVATSLVQEGFTTLEEVAYVPLEELAGIDGFDEEIARELRTRARDQLLHSALENEERKAALSVDPRISQLRGLTDTMVIAVAEKGITQLDDLADLSTDELLDMVGNGLSRKDVERVILQARELAGWFEE</sequence>
<dbReference type="Gene3D" id="3.30.1480.10">
    <property type="entry name" value="NusA, N-terminal domain"/>
    <property type="match status" value="1"/>
</dbReference>
<dbReference type="NCBIfam" id="TIGR01954">
    <property type="entry name" value="nusA_Cterm_rpt"/>
    <property type="match status" value="1"/>
</dbReference>
<evidence type="ECO:0000256" key="6">
    <source>
        <dbReference type="ARBA" id="ARBA00023163"/>
    </source>
</evidence>
<dbReference type="InterPro" id="IPR030842">
    <property type="entry name" value="TF_NusA_bacterial"/>
</dbReference>
<dbReference type="CDD" id="cd22529">
    <property type="entry name" value="KH-II_NusA_rpt2"/>
    <property type="match status" value="1"/>
</dbReference>
<dbReference type="InterPro" id="IPR010214">
    <property type="entry name" value="Tscrpt_termin_fac_NusA_C_rpt"/>
</dbReference>
<evidence type="ECO:0000256" key="4">
    <source>
        <dbReference type="ARBA" id="ARBA00022884"/>
    </source>
</evidence>
<reference evidence="9 10" key="1">
    <citation type="submission" date="2024-05" db="EMBL/GenBank/DDBJ databases">
        <authorList>
            <consortium name="Candidatus Magnetaquicoccaceae bacterium FCR-1 genome sequencing consortium"/>
            <person name="Shimoshige H."/>
            <person name="Shimamura S."/>
            <person name="Taoka A."/>
            <person name="Kobayashi H."/>
            <person name="Maekawa T."/>
        </authorList>
    </citation>
    <scope>NUCLEOTIDE SEQUENCE [LARGE SCALE GENOMIC DNA]</scope>
    <source>
        <strain evidence="9 10">FCR-1</strain>
    </source>
</reference>
<dbReference type="InterPro" id="IPR015946">
    <property type="entry name" value="KH_dom-like_a/b"/>
</dbReference>
<dbReference type="InterPro" id="IPR025249">
    <property type="entry name" value="TF_NusA_KH_1st"/>
</dbReference>
<comment type="subcellular location">
    <subcellularLocation>
        <location evidence="7">Cytoplasm</location>
    </subcellularLocation>
</comment>
<dbReference type="NCBIfam" id="TIGR01953">
    <property type="entry name" value="NusA"/>
    <property type="match status" value="1"/>
</dbReference>
<dbReference type="Gene3D" id="1.10.150.20">
    <property type="entry name" value="5' to 3' exonuclease, C-terminal subdomain"/>
    <property type="match status" value="2"/>
</dbReference>
<evidence type="ECO:0000259" key="8">
    <source>
        <dbReference type="PROSITE" id="PS50126"/>
    </source>
</evidence>
<reference evidence="9 10" key="2">
    <citation type="submission" date="2024-09" db="EMBL/GenBank/DDBJ databases">
        <title>Draft genome sequence of Candidatus Magnetaquicoccaceae bacterium FCR-1.</title>
        <authorList>
            <person name="Shimoshige H."/>
            <person name="Shimamura S."/>
            <person name="Taoka A."/>
            <person name="Kobayashi H."/>
            <person name="Maekawa T."/>
        </authorList>
    </citation>
    <scope>NUCLEOTIDE SEQUENCE [LARGE SCALE GENOMIC DNA]</scope>
    <source>
        <strain evidence="9 10">FCR-1</strain>
    </source>
</reference>
<dbReference type="Pfam" id="PF14520">
    <property type="entry name" value="HHH_5"/>
    <property type="match status" value="1"/>
</dbReference>
<dbReference type="CDD" id="cd02134">
    <property type="entry name" value="KH-II_NusA_rpt1"/>
    <property type="match status" value="1"/>
</dbReference>
<dbReference type="EMBL" id="BAAFGK010000001">
    <property type="protein sequence ID" value="GAB0055770.1"/>
    <property type="molecule type" value="Genomic_DNA"/>
</dbReference>
<keyword evidence="3 7" id="KW-0889">Transcription antitermination</keyword>
<dbReference type="HAMAP" id="MF_00945_B">
    <property type="entry name" value="NusA_B"/>
    <property type="match status" value="1"/>
</dbReference>
<proteinExistence type="inferred from homology"/>
<keyword evidence="5 7" id="KW-0805">Transcription regulation</keyword>
<dbReference type="SUPFAM" id="SSF47794">
    <property type="entry name" value="Rad51 N-terminal domain-like"/>
    <property type="match status" value="2"/>
</dbReference>
<evidence type="ECO:0000313" key="9">
    <source>
        <dbReference type="EMBL" id="GAB0055770.1"/>
    </source>
</evidence>
<evidence type="ECO:0000256" key="3">
    <source>
        <dbReference type="ARBA" id="ARBA00022814"/>
    </source>
</evidence>
<keyword evidence="2 7" id="KW-0963">Cytoplasm</keyword>
<comment type="caution">
    <text evidence="9">The sequence shown here is derived from an EMBL/GenBank/DDBJ whole genome shotgun (WGS) entry which is preliminary data.</text>
</comment>
<gene>
    <name evidence="7 9" type="primary">nusA</name>
    <name evidence="9" type="ORF">SIID45300_00066</name>
</gene>
<dbReference type="Gene3D" id="3.30.300.20">
    <property type="match status" value="2"/>
</dbReference>
<dbReference type="PROSITE" id="PS50126">
    <property type="entry name" value="S1"/>
    <property type="match status" value="1"/>
</dbReference>
<keyword evidence="1 7" id="KW-0806">Transcription termination</keyword>
<dbReference type="Pfam" id="PF13184">
    <property type="entry name" value="KH_NusA_1st"/>
    <property type="match status" value="1"/>
</dbReference>
<dbReference type="CDD" id="cd04455">
    <property type="entry name" value="S1_NusA"/>
    <property type="match status" value="1"/>
</dbReference>
<comment type="function">
    <text evidence="7">Participates in both transcription termination and antitermination.</text>
</comment>
<dbReference type="InterPro" id="IPR012340">
    <property type="entry name" value="NA-bd_OB-fold"/>
</dbReference>
<dbReference type="SMART" id="SM00316">
    <property type="entry name" value="S1"/>
    <property type="match status" value="1"/>
</dbReference>
<dbReference type="InterPro" id="IPR004087">
    <property type="entry name" value="KH_dom"/>
</dbReference>
<dbReference type="SUPFAM" id="SSF69705">
    <property type="entry name" value="Transcription factor NusA, N-terminal domain"/>
    <property type="match status" value="1"/>
</dbReference>
<dbReference type="SMART" id="SM00322">
    <property type="entry name" value="KH"/>
    <property type="match status" value="2"/>
</dbReference>
<dbReference type="PANTHER" id="PTHR22648:SF0">
    <property type="entry name" value="TRANSCRIPTION TERMINATION_ANTITERMINATION PROTEIN NUSA"/>
    <property type="match status" value="1"/>
</dbReference>
<dbReference type="InterPro" id="IPR010213">
    <property type="entry name" value="TF_NusA"/>
</dbReference>
<dbReference type="InterPro" id="IPR036555">
    <property type="entry name" value="NusA_N_sf"/>
</dbReference>
<dbReference type="Pfam" id="PF08529">
    <property type="entry name" value="NusA_N"/>
    <property type="match status" value="1"/>
</dbReference>
<dbReference type="Pfam" id="PF00575">
    <property type="entry name" value="S1"/>
    <property type="match status" value="1"/>
</dbReference>
<dbReference type="Proteomes" id="UP001628193">
    <property type="component" value="Unassembled WGS sequence"/>
</dbReference>
<keyword evidence="6 7" id="KW-0804">Transcription</keyword>
<dbReference type="RefSeq" id="WP_420903482.1">
    <property type="nucleotide sequence ID" value="NZ_BAAFGK010000001.1"/>
</dbReference>
<evidence type="ECO:0000313" key="10">
    <source>
        <dbReference type="Proteomes" id="UP001628193"/>
    </source>
</evidence>
<dbReference type="PANTHER" id="PTHR22648">
    <property type="entry name" value="TRANSCRIPTION TERMINATION FACTOR NUSA"/>
    <property type="match status" value="1"/>
</dbReference>
<evidence type="ECO:0000256" key="7">
    <source>
        <dbReference type="HAMAP-Rule" id="MF_00945"/>
    </source>
</evidence>
<organism evidence="9 10">
    <name type="scientific">Candidatus Magnetaquiglobus chichijimensis</name>
    <dbReference type="NCBI Taxonomy" id="3141448"/>
    <lineage>
        <taxon>Bacteria</taxon>
        <taxon>Pseudomonadati</taxon>
        <taxon>Pseudomonadota</taxon>
        <taxon>Magnetococcia</taxon>
        <taxon>Magnetococcales</taxon>
        <taxon>Candidatus Magnetaquicoccaceae</taxon>
        <taxon>Candidatus Magnetaquiglobus</taxon>
    </lineage>
</organism>
<feature type="domain" description="S1 motif" evidence="8">
    <location>
        <begin position="140"/>
        <end position="204"/>
    </location>
</feature>
<dbReference type="SUPFAM" id="SSF54814">
    <property type="entry name" value="Prokaryotic type KH domain (KH-domain type II)"/>
    <property type="match status" value="2"/>
</dbReference>
<comment type="subunit">
    <text evidence="7">Monomer. Binds directly to the core enzyme of the DNA-dependent RNA polymerase and to nascent RNA.</text>
</comment>
<dbReference type="InterPro" id="IPR010995">
    <property type="entry name" value="DNA_repair_Rad51/TF_NusA_a-hlx"/>
</dbReference>
<dbReference type="InterPro" id="IPR013735">
    <property type="entry name" value="TF_NusA_N"/>
</dbReference>
<name>A0ABQ0C4G2_9PROT</name>
<protein>
    <recommendedName>
        <fullName evidence="7">Transcription termination/antitermination protein NusA</fullName>
    </recommendedName>
</protein>
<dbReference type="InterPro" id="IPR003029">
    <property type="entry name" value="S1_domain"/>
</dbReference>
<dbReference type="InterPro" id="IPR009019">
    <property type="entry name" value="KH_sf_prok-type"/>
</dbReference>
<dbReference type="SUPFAM" id="SSF50249">
    <property type="entry name" value="Nucleic acid-binding proteins"/>
    <property type="match status" value="1"/>
</dbReference>